<gene>
    <name evidence="2" type="ORF">DPX16_23259</name>
</gene>
<reference evidence="2 3" key="1">
    <citation type="submission" date="2018-10" db="EMBL/GenBank/DDBJ databases">
        <title>Genome assembly for a Yunnan-Guizhou Plateau 3E fish, Anabarilius grahami (Regan), and its evolutionary and genetic applications.</title>
        <authorList>
            <person name="Jiang W."/>
        </authorList>
    </citation>
    <scope>NUCLEOTIDE SEQUENCE [LARGE SCALE GENOMIC DNA]</scope>
    <source>
        <strain evidence="2">AG-KIZ</strain>
        <tissue evidence="2">Muscle</tissue>
    </source>
</reference>
<dbReference type="AlphaFoldDB" id="A0A3N0Z8P0"/>
<dbReference type="OrthoDB" id="10058437at2759"/>
<dbReference type="PROSITE" id="PS50824">
    <property type="entry name" value="DAPIN"/>
    <property type="match status" value="1"/>
</dbReference>
<name>A0A3N0Z8P0_ANAGA</name>
<protein>
    <recommendedName>
        <fullName evidence="1">Pyrin domain-containing protein</fullName>
    </recommendedName>
</protein>
<dbReference type="EMBL" id="RJVU01004711">
    <property type="protein sequence ID" value="ROL54807.1"/>
    <property type="molecule type" value="Genomic_DNA"/>
</dbReference>
<keyword evidence="3" id="KW-1185">Reference proteome</keyword>
<dbReference type="Pfam" id="PF02758">
    <property type="entry name" value="PYRIN"/>
    <property type="match status" value="1"/>
</dbReference>
<dbReference type="SMART" id="SM01289">
    <property type="entry name" value="PYRIN"/>
    <property type="match status" value="1"/>
</dbReference>
<dbReference type="Gene3D" id="1.10.533.10">
    <property type="entry name" value="Death Domain, Fas"/>
    <property type="match status" value="1"/>
</dbReference>
<dbReference type="InterPro" id="IPR011029">
    <property type="entry name" value="DEATH-like_dom_sf"/>
</dbReference>
<feature type="domain" description="Pyrin" evidence="1">
    <location>
        <begin position="1"/>
        <end position="86"/>
    </location>
</feature>
<dbReference type="SUPFAM" id="SSF47986">
    <property type="entry name" value="DEATH domain"/>
    <property type="match status" value="1"/>
</dbReference>
<evidence type="ECO:0000313" key="2">
    <source>
        <dbReference type="EMBL" id="ROL54807.1"/>
    </source>
</evidence>
<dbReference type="InterPro" id="IPR004020">
    <property type="entry name" value="DAPIN"/>
</dbReference>
<sequence>MATVGEQLLKALEDLDSKKLQKFKWFLKNNGSVSTSDLEKADTATDTVDVMVERFEPDGAVKITLDILRKMNENYLAKQLENWTATTEKN</sequence>
<evidence type="ECO:0000259" key="1">
    <source>
        <dbReference type="PROSITE" id="PS50824"/>
    </source>
</evidence>
<proteinExistence type="predicted"/>
<dbReference type="Proteomes" id="UP000281406">
    <property type="component" value="Unassembled WGS sequence"/>
</dbReference>
<evidence type="ECO:0000313" key="3">
    <source>
        <dbReference type="Proteomes" id="UP000281406"/>
    </source>
</evidence>
<accession>A0A3N0Z8P0</accession>
<comment type="caution">
    <text evidence="2">The sequence shown here is derived from an EMBL/GenBank/DDBJ whole genome shotgun (WGS) entry which is preliminary data.</text>
</comment>
<organism evidence="2 3">
    <name type="scientific">Anabarilius grahami</name>
    <name type="common">Kanglang fish</name>
    <name type="synonym">Barilius grahami</name>
    <dbReference type="NCBI Taxonomy" id="495550"/>
    <lineage>
        <taxon>Eukaryota</taxon>
        <taxon>Metazoa</taxon>
        <taxon>Chordata</taxon>
        <taxon>Craniata</taxon>
        <taxon>Vertebrata</taxon>
        <taxon>Euteleostomi</taxon>
        <taxon>Actinopterygii</taxon>
        <taxon>Neopterygii</taxon>
        <taxon>Teleostei</taxon>
        <taxon>Ostariophysi</taxon>
        <taxon>Cypriniformes</taxon>
        <taxon>Xenocyprididae</taxon>
        <taxon>Xenocypridinae</taxon>
        <taxon>Xenocypridinae incertae sedis</taxon>
        <taxon>Anabarilius</taxon>
    </lineage>
</organism>